<comment type="caution">
    <text evidence="1">The sequence shown here is derived from an EMBL/GenBank/DDBJ whole genome shotgun (WGS) entry which is preliminary data.</text>
</comment>
<dbReference type="RefSeq" id="WP_097440338.1">
    <property type="nucleotide sequence ID" value="NZ_KZ300476.1"/>
</dbReference>
<dbReference type="EMBL" id="NBWU01000003">
    <property type="protein sequence ID" value="PCE64214.1"/>
    <property type="molecule type" value="Genomic_DNA"/>
</dbReference>
<reference evidence="1 2" key="1">
    <citation type="submission" date="2017-04" db="EMBL/GenBank/DDBJ databases">
        <title>A new member of the family Flavobacteriaceae isolated from ascidians.</title>
        <authorList>
            <person name="Chen L."/>
        </authorList>
    </citation>
    <scope>NUCLEOTIDE SEQUENCE [LARGE SCALE GENOMIC DNA]</scope>
    <source>
        <strain evidence="1 2">HQA918</strain>
    </source>
</reference>
<dbReference type="OrthoDB" id="978644at2"/>
<dbReference type="AlphaFoldDB" id="A0A2A4G8B6"/>
<organism evidence="1 2">
    <name type="scientific">Sediminicola luteus</name>
    <dbReference type="NCBI Taxonomy" id="319238"/>
    <lineage>
        <taxon>Bacteria</taxon>
        <taxon>Pseudomonadati</taxon>
        <taxon>Bacteroidota</taxon>
        <taxon>Flavobacteriia</taxon>
        <taxon>Flavobacteriales</taxon>
        <taxon>Flavobacteriaceae</taxon>
        <taxon>Sediminicola</taxon>
    </lineage>
</organism>
<evidence type="ECO:0000313" key="1">
    <source>
        <dbReference type="EMBL" id="PCE64214.1"/>
    </source>
</evidence>
<dbReference type="Gene3D" id="1.25.10.10">
    <property type="entry name" value="Leucine-rich Repeat Variant"/>
    <property type="match status" value="1"/>
</dbReference>
<accession>A0A2A4G8B6</accession>
<dbReference type="Gene3D" id="1.10.10.1320">
    <property type="entry name" value="Anti-sigma factor, zinc-finger domain"/>
    <property type="match status" value="1"/>
</dbReference>
<keyword evidence="2" id="KW-1185">Reference proteome</keyword>
<dbReference type="InterPro" id="IPR016024">
    <property type="entry name" value="ARM-type_fold"/>
</dbReference>
<dbReference type="Proteomes" id="UP000219559">
    <property type="component" value="Unassembled WGS sequence"/>
</dbReference>
<evidence type="ECO:0008006" key="3">
    <source>
        <dbReference type="Google" id="ProtNLM"/>
    </source>
</evidence>
<sequence>MTEKEFLEVREAYVLGELSASENQACNSFLERHPQHQEEVDRYARLLDRLNEMEIPEPSSQMDERFYAALRKEQSEVKPSIWQRLETFVYQSWVKQLAFGLVVLVAGFLLGKQYETMPSADLVQQQTESNADHSQMLALLEDDMASNRLAALEAIGRLQKADAIVVKALFTTLNNDSNTNVRLAALEALMPFAHKPEVREGLVYAMASQEDAMVQISLAETLLQIQAKEAVPVLQDIIRSDHINAVAKEKMEETVAQLVM</sequence>
<gene>
    <name evidence="1" type="ORF">B7P33_07880</name>
</gene>
<evidence type="ECO:0000313" key="2">
    <source>
        <dbReference type="Proteomes" id="UP000219559"/>
    </source>
</evidence>
<name>A0A2A4G8B6_9FLAO</name>
<dbReference type="InterPro" id="IPR011989">
    <property type="entry name" value="ARM-like"/>
</dbReference>
<protein>
    <recommendedName>
        <fullName evidence="3">Anti-sigma factor</fullName>
    </recommendedName>
</protein>
<proteinExistence type="predicted"/>
<dbReference type="SUPFAM" id="SSF48371">
    <property type="entry name" value="ARM repeat"/>
    <property type="match status" value="1"/>
</dbReference>
<dbReference type="InterPro" id="IPR041916">
    <property type="entry name" value="Anti_sigma_zinc_sf"/>
</dbReference>
<dbReference type="Pfam" id="PF13646">
    <property type="entry name" value="HEAT_2"/>
    <property type="match status" value="1"/>
</dbReference>